<protein>
    <submittedName>
        <fullName evidence="2">Uncharacterized protein</fullName>
    </submittedName>
</protein>
<dbReference type="EMBL" id="CAJC01000042">
    <property type="protein sequence ID" value="CCI51982.1"/>
    <property type="molecule type" value="Genomic_DNA"/>
</dbReference>
<evidence type="ECO:0000313" key="2">
    <source>
        <dbReference type="EMBL" id="CCI51982.1"/>
    </source>
</evidence>
<evidence type="ECO:0000256" key="1">
    <source>
        <dbReference type="SAM" id="MobiDB-lite"/>
    </source>
</evidence>
<dbReference type="AlphaFoldDB" id="A0A077MB03"/>
<feature type="region of interest" description="Disordered" evidence="1">
    <location>
        <begin position="47"/>
        <end position="72"/>
    </location>
</feature>
<name>A0A077MB03_9MICO</name>
<keyword evidence="3" id="KW-1185">Reference proteome</keyword>
<reference evidence="2 3" key="1">
    <citation type="journal article" date="2013" name="ISME J.">
        <title>A metabolic model for members of the genus Tetrasphaera involved in enhanced biological phosphorus removal.</title>
        <authorList>
            <person name="Kristiansen R."/>
            <person name="Nguyen H.T.T."/>
            <person name="Saunders A.M."/>
            <person name="Nielsen J.L."/>
            <person name="Wimmer R."/>
            <person name="Le V.Q."/>
            <person name="McIlroy S.J."/>
            <person name="Petrovski S."/>
            <person name="Seviour R.J."/>
            <person name="Calteau A."/>
            <person name="Nielsen K.L."/>
            <person name="Nielsen P.H."/>
        </authorList>
    </citation>
    <scope>NUCLEOTIDE SEQUENCE [LARGE SCALE GENOMIC DNA]</scope>
    <source>
        <strain evidence="2 3">Ben 74</strain>
    </source>
</reference>
<proteinExistence type="predicted"/>
<comment type="caution">
    <text evidence="2">The sequence shown here is derived from an EMBL/GenBank/DDBJ whole genome shotgun (WGS) entry which is preliminary data.</text>
</comment>
<dbReference type="Proteomes" id="UP000035720">
    <property type="component" value="Unassembled WGS sequence"/>
</dbReference>
<evidence type="ECO:0000313" key="3">
    <source>
        <dbReference type="Proteomes" id="UP000035720"/>
    </source>
</evidence>
<organism evidence="2 3">
    <name type="scientific">Nostocoides jenkinsii Ben 74</name>
    <dbReference type="NCBI Taxonomy" id="1193518"/>
    <lineage>
        <taxon>Bacteria</taxon>
        <taxon>Bacillati</taxon>
        <taxon>Actinomycetota</taxon>
        <taxon>Actinomycetes</taxon>
        <taxon>Micrococcales</taxon>
        <taxon>Intrasporangiaceae</taxon>
        <taxon>Nostocoides</taxon>
    </lineage>
</organism>
<accession>A0A077MB03</accession>
<gene>
    <name evidence="2" type="ORF">BN13_1360001</name>
</gene>
<sequence length="72" mass="7505">MVLLRASKNPSGHEGVGRGDVLSVASARLTKQQRPCHALKATSGVAGRLADIGGANSTPSGRNARARRQRTQ</sequence>